<reference evidence="1" key="1">
    <citation type="submission" date="2020-12" db="EMBL/GenBank/DDBJ databases">
        <title>WGS assembly of Carya illinoinensis cv. Pawnee.</title>
        <authorList>
            <person name="Platts A."/>
            <person name="Shu S."/>
            <person name="Wright S."/>
            <person name="Barry K."/>
            <person name="Edger P."/>
            <person name="Pires J.C."/>
            <person name="Schmutz J."/>
        </authorList>
    </citation>
    <scope>NUCLEOTIDE SEQUENCE</scope>
    <source>
        <tissue evidence="1">Leaf</tissue>
    </source>
</reference>
<protein>
    <submittedName>
        <fullName evidence="1">Uncharacterized protein</fullName>
    </submittedName>
</protein>
<dbReference type="Proteomes" id="UP000811609">
    <property type="component" value="Chromosome 16"/>
</dbReference>
<proteinExistence type="predicted"/>
<accession>A0A8T1N303</accession>
<gene>
    <name evidence="1" type="ORF">CIPAW_16G112700</name>
</gene>
<name>A0A8T1N303_CARIL</name>
<dbReference type="AlphaFoldDB" id="A0A8T1N303"/>
<sequence length="68" mass="8070">MMMRIQRKDLARGIVMNKIPTWNLTGTLNKRDTEMHELEKMESGLNQTYHNPCYQTIGQVEFYSFKCV</sequence>
<evidence type="ECO:0000313" key="2">
    <source>
        <dbReference type="Proteomes" id="UP000811609"/>
    </source>
</evidence>
<comment type="caution">
    <text evidence="1">The sequence shown here is derived from an EMBL/GenBank/DDBJ whole genome shotgun (WGS) entry which is preliminary data.</text>
</comment>
<keyword evidence="2" id="KW-1185">Reference proteome</keyword>
<evidence type="ECO:0000313" key="1">
    <source>
        <dbReference type="EMBL" id="KAG6625649.1"/>
    </source>
</evidence>
<dbReference type="EMBL" id="CM031824">
    <property type="protein sequence ID" value="KAG6625649.1"/>
    <property type="molecule type" value="Genomic_DNA"/>
</dbReference>
<organism evidence="1 2">
    <name type="scientific">Carya illinoinensis</name>
    <name type="common">Pecan</name>
    <dbReference type="NCBI Taxonomy" id="32201"/>
    <lineage>
        <taxon>Eukaryota</taxon>
        <taxon>Viridiplantae</taxon>
        <taxon>Streptophyta</taxon>
        <taxon>Embryophyta</taxon>
        <taxon>Tracheophyta</taxon>
        <taxon>Spermatophyta</taxon>
        <taxon>Magnoliopsida</taxon>
        <taxon>eudicotyledons</taxon>
        <taxon>Gunneridae</taxon>
        <taxon>Pentapetalae</taxon>
        <taxon>rosids</taxon>
        <taxon>fabids</taxon>
        <taxon>Fagales</taxon>
        <taxon>Juglandaceae</taxon>
        <taxon>Carya</taxon>
    </lineage>
</organism>